<dbReference type="SUPFAM" id="SSF103473">
    <property type="entry name" value="MFS general substrate transporter"/>
    <property type="match status" value="1"/>
</dbReference>
<dbReference type="InterPro" id="IPR011701">
    <property type="entry name" value="MFS"/>
</dbReference>
<accession>A0AAN7SL82</accession>
<feature type="transmembrane region" description="Helical" evidence="3">
    <location>
        <begin position="41"/>
        <end position="65"/>
    </location>
</feature>
<evidence type="ECO:0000256" key="3">
    <source>
        <dbReference type="SAM" id="Phobius"/>
    </source>
</evidence>
<proteinExistence type="inferred from homology"/>
<dbReference type="EMBL" id="JAVRRJ010000023">
    <property type="protein sequence ID" value="KAK5080058.1"/>
    <property type="molecule type" value="Genomic_DNA"/>
</dbReference>
<dbReference type="InterPro" id="IPR050327">
    <property type="entry name" value="Proton-linked_MCT"/>
</dbReference>
<evidence type="ECO:0000256" key="1">
    <source>
        <dbReference type="ARBA" id="ARBA00004141"/>
    </source>
</evidence>
<dbReference type="PANTHER" id="PTHR11360:SF315">
    <property type="entry name" value="TRANSPORTER MCH2-RELATED"/>
    <property type="match status" value="1"/>
</dbReference>
<feature type="transmembrane region" description="Helical" evidence="3">
    <location>
        <begin position="86"/>
        <end position="106"/>
    </location>
</feature>
<organism evidence="4 5">
    <name type="scientific">Lithohypha guttulata</name>
    <dbReference type="NCBI Taxonomy" id="1690604"/>
    <lineage>
        <taxon>Eukaryota</taxon>
        <taxon>Fungi</taxon>
        <taxon>Dikarya</taxon>
        <taxon>Ascomycota</taxon>
        <taxon>Pezizomycotina</taxon>
        <taxon>Eurotiomycetes</taxon>
        <taxon>Chaetothyriomycetidae</taxon>
        <taxon>Chaetothyriales</taxon>
        <taxon>Trichomeriaceae</taxon>
        <taxon>Lithohypha</taxon>
    </lineage>
</organism>
<feature type="transmembrane region" description="Helical" evidence="3">
    <location>
        <begin position="118"/>
        <end position="137"/>
    </location>
</feature>
<comment type="caution">
    <text evidence="4">The sequence shown here is derived from an EMBL/GenBank/DDBJ whole genome shotgun (WGS) entry which is preliminary data.</text>
</comment>
<feature type="transmembrane region" description="Helical" evidence="3">
    <location>
        <begin position="251"/>
        <end position="272"/>
    </location>
</feature>
<protein>
    <recommendedName>
        <fullName evidence="6">Major facilitator superfamily (MFS) profile domain-containing protein</fullName>
    </recommendedName>
</protein>
<dbReference type="Pfam" id="PF07690">
    <property type="entry name" value="MFS_1"/>
    <property type="match status" value="1"/>
</dbReference>
<feature type="transmembrane region" description="Helical" evidence="3">
    <location>
        <begin position="176"/>
        <end position="195"/>
    </location>
</feature>
<dbReference type="Gene3D" id="1.20.1250.20">
    <property type="entry name" value="MFS general substrate transporter like domains"/>
    <property type="match status" value="2"/>
</dbReference>
<keyword evidence="3" id="KW-1133">Transmembrane helix</keyword>
<dbReference type="GO" id="GO:0016020">
    <property type="term" value="C:membrane"/>
    <property type="evidence" value="ECO:0007669"/>
    <property type="project" value="UniProtKB-SubCell"/>
</dbReference>
<evidence type="ECO:0000313" key="5">
    <source>
        <dbReference type="Proteomes" id="UP001309876"/>
    </source>
</evidence>
<dbReference type="PANTHER" id="PTHR11360">
    <property type="entry name" value="MONOCARBOXYLATE TRANSPORTER"/>
    <property type="match status" value="1"/>
</dbReference>
<keyword evidence="3" id="KW-0472">Membrane</keyword>
<evidence type="ECO:0008006" key="6">
    <source>
        <dbReference type="Google" id="ProtNLM"/>
    </source>
</evidence>
<evidence type="ECO:0000256" key="2">
    <source>
        <dbReference type="ARBA" id="ARBA00006727"/>
    </source>
</evidence>
<dbReference type="AlphaFoldDB" id="A0AAN7SL82"/>
<dbReference type="GO" id="GO:0022857">
    <property type="term" value="F:transmembrane transporter activity"/>
    <property type="evidence" value="ECO:0007669"/>
    <property type="project" value="InterPro"/>
</dbReference>
<name>A0AAN7SL82_9EURO</name>
<feature type="transmembrane region" description="Helical" evidence="3">
    <location>
        <begin position="339"/>
        <end position="358"/>
    </location>
</feature>
<reference evidence="4 5" key="1">
    <citation type="submission" date="2023-08" db="EMBL/GenBank/DDBJ databases">
        <title>Black Yeasts Isolated from many extreme environments.</title>
        <authorList>
            <person name="Coleine C."/>
            <person name="Stajich J.E."/>
            <person name="Selbmann L."/>
        </authorList>
    </citation>
    <scope>NUCLEOTIDE SEQUENCE [LARGE SCALE GENOMIC DNA]</scope>
    <source>
        <strain evidence="4 5">CCFEE 5910</strain>
    </source>
</reference>
<dbReference type="Proteomes" id="UP001309876">
    <property type="component" value="Unassembled WGS sequence"/>
</dbReference>
<dbReference type="InterPro" id="IPR036259">
    <property type="entry name" value="MFS_trans_sf"/>
</dbReference>
<feature type="transmembrane region" description="Helical" evidence="3">
    <location>
        <begin position="149"/>
        <end position="170"/>
    </location>
</feature>
<sequence>MPISVALPGARGSAALCDEDCNASIFQDVADNHTECPPDGGYGWICVACCFAVNCFTWGVVSLTLKSFGVFLSYYLSSNIFLGSRPLDYALIGGLNFGAAMLTAPYVTVACRNWGLRVPMYAGTLFLGGGFIAASYATHTWHLYLSQGALVGIGVGFVYIPTIPVLSQWFDKRRSLAHGIATAGSGIGGLIFSLATGAMINNLGRGWALRIIGIIVLVTNTLSTSFLRDRSAIVRPQQHPFDLALLMRWDVFFLLVWAFISMLGYITLLYSFSDFARSIGLSAEQATQVTALLNLGTALGRPFIGIASDRYGRFEVASGLTMLCGLCCLAIWIPTSSFGVTVLFGMISGAILGVFWVVSGKRKGSPDLTLMHQTVGPLCVEVTGLKQQPSLLALSWLSIVLPTTCNMQPILAF</sequence>
<gene>
    <name evidence="4" type="ORF">LTR05_008809</name>
</gene>
<feature type="transmembrane region" description="Helical" evidence="3">
    <location>
        <begin position="207"/>
        <end position="227"/>
    </location>
</feature>
<keyword evidence="3" id="KW-0812">Transmembrane</keyword>
<keyword evidence="5" id="KW-1185">Reference proteome</keyword>
<feature type="transmembrane region" description="Helical" evidence="3">
    <location>
        <begin position="314"/>
        <end position="333"/>
    </location>
</feature>
<evidence type="ECO:0000313" key="4">
    <source>
        <dbReference type="EMBL" id="KAK5080058.1"/>
    </source>
</evidence>
<comment type="similarity">
    <text evidence="2">Belongs to the major facilitator superfamily. Monocarboxylate porter (TC 2.A.1.13) family.</text>
</comment>
<comment type="subcellular location">
    <subcellularLocation>
        <location evidence="1">Membrane</location>
        <topology evidence="1">Multi-pass membrane protein</topology>
    </subcellularLocation>
</comment>